<dbReference type="Proteomes" id="UP000007524">
    <property type="component" value="Segment"/>
</dbReference>
<dbReference type="EMBL" id="JQ513383">
    <property type="protein sequence ID" value="AFA44585.1"/>
    <property type="molecule type" value="Genomic_DNA"/>
</dbReference>
<feature type="transmembrane region" description="Helical" evidence="1">
    <location>
        <begin position="12"/>
        <end position="31"/>
    </location>
</feature>
<sequence length="111" mass="13721">MMEYINLFDTSFVIVSTYYICSTIFYFLMWFFKRKLDNFIKQYSLQLVLQLYYWIGFGLMYLHYYFVLYNIRENNTFMLYMLQIIGTTIYVGYLMSIVLSKLRNKIPDMRN</sequence>
<feature type="transmembrane region" description="Helical" evidence="1">
    <location>
        <begin position="77"/>
        <end position="100"/>
    </location>
</feature>
<reference evidence="2 3" key="1">
    <citation type="journal article" date="2012" name="J. Virol.">
        <title>Genome of Klebsiella sp.-Infecting Bacteriophage vB_KleM_RaK2.</title>
        <authorList>
            <person name="Simoliunas E."/>
            <person name="Kaliniene L."/>
            <person name="Truncaite L."/>
            <person name="Klausa V."/>
            <person name="Zajanckauskaite A."/>
            <person name="Meskys R."/>
        </authorList>
    </citation>
    <scope>NUCLEOTIDE SEQUENCE [LARGE SCALE GENOMIC DNA]</scope>
</reference>
<dbReference type="GeneID" id="14012900"/>
<dbReference type="OrthoDB" id="41329at10239"/>
<dbReference type="KEGG" id="vg:14012900"/>
<evidence type="ECO:0000256" key="1">
    <source>
        <dbReference type="SAM" id="Phobius"/>
    </source>
</evidence>
<keyword evidence="1" id="KW-1133">Transmembrane helix</keyword>
<keyword evidence="1" id="KW-0472">Membrane</keyword>
<proteinExistence type="predicted"/>
<name>H6X4B9_9CAUD</name>
<accession>H6X4B9</accession>
<protein>
    <submittedName>
        <fullName evidence="2">Uncharacterized protein</fullName>
    </submittedName>
</protein>
<keyword evidence="3" id="KW-1185">Reference proteome</keyword>
<feature type="transmembrane region" description="Helical" evidence="1">
    <location>
        <begin position="51"/>
        <end position="71"/>
    </location>
</feature>
<evidence type="ECO:0000313" key="2">
    <source>
        <dbReference type="EMBL" id="AFA44585.1"/>
    </source>
</evidence>
<gene>
    <name evidence="2" type="ORF">RaK2_00312</name>
</gene>
<organism evidence="2 3">
    <name type="scientific">Klebsiella phage vB_KleM_RaK2</name>
    <dbReference type="NCBI Taxonomy" id="1147094"/>
    <lineage>
        <taxon>Viruses</taxon>
        <taxon>Duplodnaviria</taxon>
        <taxon>Heunggongvirae</taxon>
        <taxon>Uroviricota</taxon>
        <taxon>Caudoviricetes</taxon>
        <taxon>Alcyoneusvirus</taxon>
        <taxon>Alcyoneusvirus RaK2</taxon>
    </lineage>
</organism>
<evidence type="ECO:0000313" key="3">
    <source>
        <dbReference type="Proteomes" id="UP000007524"/>
    </source>
</evidence>
<dbReference type="RefSeq" id="YP_007007467.1">
    <property type="nucleotide sequence ID" value="NC_019526.1"/>
</dbReference>
<keyword evidence="1" id="KW-0812">Transmembrane</keyword>